<evidence type="ECO:0000313" key="2">
    <source>
        <dbReference type="Proteomes" id="UP000621859"/>
    </source>
</evidence>
<evidence type="ECO:0000313" key="1">
    <source>
        <dbReference type="EMBL" id="GGP24314.1"/>
    </source>
</evidence>
<name>A0ABQ2PH71_9NEIS</name>
<sequence length="66" mass="7298">MRLKCQQGAGQPAAGRFMAQFRQHGAMAQMQPVEITDGQCGWWKGGSINATDYAHWSQQGIQNGQF</sequence>
<accession>A0ABQ2PH71</accession>
<dbReference type="Proteomes" id="UP000621859">
    <property type="component" value="Unassembled WGS sequence"/>
</dbReference>
<proteinExistence type="predicted"/>
<keyword evidence="2" id="KW-1185">Reference proteome</keyword>
<gene>
    <name evidence="1" type="ORF">GCM10010971_01330</name>
</gene>
<protein>
    <submittedName>
        <fullName evidence="1">Uncharacterized protein</fullName>
    </submittedName>
</protein>
<dbReference type="EMBL" id="BMLY01000001">
    <property type="protein sequence ID" value="GGP24314.1"/>
    <property type="molecule type" value="Genomic_DNA"/>
</dbReference>
<reference evidence="2" key="1">
    <citation type="journal article" date="2019" name="Int. J. Syst. Evol. Microbiol.">
        <title>The Global Catalogue of Microorganisms (GCM) 10K type strain sequencing project: providing services to taxonomists for standard genome sequencing and annotation.</title>
        <authorList>
            <consortium name="The Broad Institute Genomics Platform"/>
            <consortium name="The Broad Institute Genome Sequencing Center for Infectious Disease"/>
            <person name="Wu L."/>
            <person name="Ma J."/>
        </authorList>
    </citation>
    <scope>NUCLEOTIDE SEQUENCE [LARGE SCALE GENOMIC DNA]</scope>
    <source>
        <strain evidence="2">CGMCC 1.8860</strain>
    </source>
</reference>
<organism evidence="1 2">
    <name type="scientific">Silvimonas amylolytica</name>
    <dbReference type="NCBI Taxonomy" id="449663"/>
    <lineage>
        <taxon>Bacteria</taxon>
        <taxon>Pseudomonadati</taxon>
        <taxon>Pseudomonadota</taxon>
        <taxon>Betaproteobacteria</taxon>
        <taxon>Neisseriales</taxon>
        <taxon>Chitinibacteraceae</taxon>
        <taxon>Silvimonas</taxon>
    </lineage>
</organism>
<comment type="caution">
    <text evidence="1">The sequence shown here is derived from an EMBL/GenBank/DDBJ whole genome shotgun (WGS) entry which is preliminary data.</text>
</comment>